<reference evidence="1 2" key="1">
    <citation type="journal article" date="2019" name="Genome Biol. Evol.">
        <title>Insights into the evolution of the New World diploid cottons (Gossypium, subgenus Houzingenia) based on genome sequencing.</title>
        <authorList>
            <person name="Grover C.E."/>
            <person name="Arick M.A. 2nd"/>
            <person name="Thrash A."/>
            <person name="Conover J.L."/>
            <person name="Sanders W.S."/>
            <person name="Peterson D.G."/>
            <person name="Frelichowski J.E."/>
            <person name="Scheffler J.A."/>
            <person name="Scheffler B.E."/>
            <person name="Wendel J.F."/>
        </authorList>
    </citation>
    <scope>NUCLEOTIDE SEQUENCE [LARGE SCALE GENOMIC DNA]</scope>
    <source>
        <strain evidence="1">8</strain>
        <tissue evidence="1">Leaf</tissue>
    </source>
</reference>
<gene>
    <name evidence="1" type="ORF">Gotri_013937</name>
</gene>
<sequence>MFSSNGSFRTLLLVRELFDFREHFELKYDRPDFDFGSVRFEDDSASVGGIVRDQTDSLEVATAIQEGLIGGSNSTLIRRILQRFSQFQHWRICHIPREENHEDDRLVKLAYLDSERLQNFE</sequence>
<dbReference type="Gene3D" id="3.30.420.10">
    <property type="entry name" value="Ribonuclease H-like superfamily/Ribonuclease H"/>
    <property type="match status" value="1"/>
</dbReference>
<name>A0A7J9DW86_9ROSI</name>
<organism evidence="1 2">
    <name type="scientific">Gossypium trilobum</name>
    <dbReference type="NCBI Taxonomy" id="34281"/>
    <lineage>
        <taxon>Eukaryota</taxon>
        <taxon>Viridiplantae</taxon>
        <taxon>Streptophyta</taxon>
        <taxon>Embryophyta</taxon>
        <taxon>Tracheophyta</taxon>
        <taxon>Spermatophyta</taxon>
        <taxon>Magnoliopsida</taxon>
        <taxon>eudicotyledons</taxon>
        <taxon>Gunneridae</taxon>
        <taxon>Pentapetalae</taxon>
        <taxon>rosids</taxon>
        <taxon>malvids</taxon>
        <taxon>Malvales</taxon>
        <taxon>Malvaceae</taxon>
        <taxon>Malvoideae</taxon>
        <taxon>Gossypium</taxon>
    </lineage>
</organism>
<evidence type="ECO:0000313" key="2">
    <source>
        <dbReference type="Proteomes" id="UP000593568"/>
    </source>
</evidence>
<feature type="non-terminal residue" evidence="1">
    <location>
        <position position="121"/>
    </location>
</feature>
<dbReference type="Proteomes" id="UP000593568">
    <property type="component" value="Unassembled WGS sequence"/>
</dbReference>
<evidence type="ECO:0000313" key="1">
    <source>
        <dbReference type="EMBL" id="MBA0764605.1"/>
    </source>
</evidence>
<comment type="caution">
    <text evidence="1">The sequence shown here is derived from an EMBL/GenBank/DDBJ whole genome shotgun (WGS) entry which is preliminary data.</text>
</comment>
<accession>A0A7J9DW86</accession>
<keyword evidence="2" id="KW-1185">Reference proteome</keyword>
<evidence type="ECO:0008006" key="3">
    <source>
        <dbReference type="Google" id="ProtNLM"/>
    </source>
</evidence>
<proteinExistence type="predicted"/>
<dbReference type="EMBL" id="JABEZW010000005">
    <property type="protein sequence ID" value="MBA0764605.1"/>
    <property type="molecule type" value="Genomic_DNA"/>
</dbReference>
<protein>
    <recommendedName>
        <fullName evidence="3">RNase H type-1 domain-containing protein</fullName>
    </recommendedName>
</protein>
<dbReference type="AlphaFoldDB" id="A0A7J9DW86"/>
<dbReference type="GO" id="GO:0003676">
    <property type="term" value="F:nucleic acid binding"/>
    <property type="evidence" value="ECO:0007669"/>
    <property type="project" value="InterPro"/>
</dbReference>
<dbReference type="InterPro" id="IPR036397">
    <property type="entry name" value="RNaseH_sf"/>
</dbReference>